<keyword evidence="3" id="KW-0813">Transport</keyword>
<keyword evidence="10 14" id="KW-0472">Membrane</keyword>
<evidence type="ECO:0000256" key="12">
    <source>
        <dbReference type="ARBA" id="ARBA00031989"/>
    </source>
</evidence>
<dbReference type="EMBL" id="NHTK01006096">
    <property type="protein sequence ID" value="PPQ64094.1"/>
    <property type="molecule type" value="Genomic_DNA"/>
</dbReference>
<dbReference type="PANTHER" id="PTHR46480:SF1">
    <property type="entry name" value="VOLTAGE-GATED HYDROGEN CHANNEL 1"/>
    <property type="match status" value="1"/>
</dbReference>
<dbReference type="Gene3D" id="1.20.120.350">
    <property type="entry name" value="Voltage-gated potassium channels. Chain C"/>
    <property type="match status" value="1"/>
</dbReference>
<evidence type="ECO:0000256" key="2">
    <source>
        <dbReference type="ARBA" id="ARBA00015897"/>
    </source>
</evidence>
<keyword evidence="4" id="KW-1003">Cell membrane</keyword>
<keyword evidence="7 14" id="KW-1133">Transmembrane helix</keyword>
<accession>A0A409VAZ0</accession>
<feature type="compositionally biased region" description="Basic and acidic residues" evidence="13">
    <location>
        <begin position="236"/>
        <end position="250"/>
    </location>
</feature>
<feature type="region of interest" description="Disordered" evidence="13">
    <location>
        <begin position="1"/>
        <end position="31"/>
    </location>
</feature>
<feature type="compositionally biased region" description="Polar residues" evidence="13">
    <location>
        <begin position="1"/>
        <end position="12"/>
    </location>
</feature>
<sequence>MSSELSAEQTSPPVDEETALPPVDTNLRGEDTGAVPRRSVYKRTVAGVAWFLQHPNFHKSIIVLTLIDAICVFIDLAYTFLRECNAKEHHERPVAIDVFTYISITIVSAFLVEIPITIWAIGIQFYNPFKRGSAGKMHFFDAAVIIATFVLEVALRGKERELAGLLVILRLWRLFELAESIALTTTELHEGEMKEVRRELERYMFEVEKLKVENGELRQRIAHCRSRSDPFSSSPERQEAANVDPERTSI</sequence>
<keyword evidence="11" id="KW-0407">Ion channel</keyword>
<evidence type="ECO:0000256" key="11">
    <source>
        <dbReference type="ARBA" id="ARBA00023303"/>
    </source>
</evidence>
<evidence type="ECO:0000259" key="15">
    <source>
        <dbReference type="Pfam" id="PF00520"/>
    </source>
</evidence>
<keyword evidence="8" id="KW-0175">Coiled coil</keyword>
<keyword evidence="17" id="KW-1185">Reference proteome</keyword>
<evidence type="ECO:0000256" key="6">
    <source>
        <dbReference type="ARBA" id="ARBA00022882"/>
    </source>
</evidence>
<evidence type="ECO:0000313" key="16">
    <source>
        <dbReference type="EMBL" id="PPQ64094.1"/>
    </source>
</evidence>
<evidence type="ECO:0000256" key="4">
    <source>
        <dbReference type="ARBA" id="ARBA00022475"/>
    </source>
</evidence>
<dbReference type="GO" id="GO:0034702">
    <property type="term" value="C:monoatomic ion channel complex"/>
    <property type="evidence" value="ECO:0007669"/>
    <property type="project" value="UniProtKB-KW"/>
</dbReference>
<evidence type="ECO:0000256" key="5">
    <source>
        <dbReference type="ARBA" id="ARBA00022692"/>
    </source>
</evidence>
<feature type="transmembrane region" description="Helical" evidence="14">
    <location>
        <begin position="101"/>
        <end position="125"/>
    </location>
</feature>
<protein>
    <recommendedName>
        <fullName evidence="2">Voltage-gated hydrogen channel 1</fullName>
    </recommendedName>
    <alternativeName>
        <fullName evidence="12">Hydrogen voltage-gated channel 1</fullName>
    </alternativeName>
</protein>
<comment type="subcellular location">
    <subcellularLocation>
        <location evidence="1">Cell membrane</location>
        <topology evidence="1">Multi-pass membrane protein</topology>
    </subcellularLocation>
</comment>
<comment type="caution">
    <text evidence="16">The sequence shown here is derived from an EMBL/GenBank/DDBJ whole genome shotgun (WGS) entry which is preliminary data.</text>
</comment>
<dbReference type="Pfam" id="PF00520">
    <property type="entry name" value="Ion_trans"/>
    <property type="match status" value="1"/>
</dbReference>
<keyword evidence="5 14" id="KW-0812">Transmembrane</keyword>
<keyword evidence="6" id="KW-0851">Voltage-gated channel</keyword>
<feature type="transmembrane region" description="Helical" evidence="14">
    <location>
        <begin position="137"/>
        <end position="155"/>
    </location>
</feature>
<dbReference type="InParanoid" id="A0A409VAZ0"/>
<dbReference type="InterPro" id="IPR005821">
    <property type="entry name" value="Ion_trans_dom"/>
</dbReference>
<dbReference type="GO" id="GO:0005886">
    <property type="term" value="C:plasma membrane"/>
    <property type="evidence" value="ECO:0007669"/>
    <property type="project" value="UniProtKB-SubCell"/>
</dbReference>
<gene>
    <name evidence="16" type="ORF">CVT24_008911</name>
</gene>
<evidence type="ECO:0000256" key="13">
    <source>
        <dbReference type="SAM" id="MobiDB-lite"/>
    </source>
</evidence>
<evidence type="ECO:0000256" key="10">
    <source>
        <dbReference type="ARBA" id="ARBA00023136"/>
    </source>
</evidence>
<feature type="region of interest" description="Disordered" evidence="13">
    <location>
        <begin position="225"/>
        <end position="250"/>
    </location>
</feature>
<evidence type="ECO:0000313" key="17">
    <source>
        <dbReference type="Proteomes" id="UP000284842"/>
    </source>
</evidence>
<organism evidence="16 17">
    <name type="scientific">Panaeolus cyanescens</name>
    <dbReference type="NCBI Taxonomy" id="181874"/>
    <lineage>
        <taxon>Eukaryota</taxon>
        <taxon>Fungi</taxon>
        <taxon>Dikarya</taxon>
        <taxon>Basidiomycota</taxon>
        <taxon>Agaricomycotina</taxon>
        <taxon>Agaricomycetes</taxon>
        <taxon>Agaricomycetidae</taxon>
        <taxon>Agaricales</taxon>
        <taxon>Agaricineae</taxon>
        <taxon>Galeropsidaceae</taxon>
        <taxon>Panaeolus</taxon>
    </lineage>
</organism>
<proteinExistence type="predicted"/>
<evidence type="ECO:0000256" key="8">
    <source>
        <dbReference type="ARBA" id="ARBA00023054"/>
    </source>
</evidence>
<evidence type="ECO:0000256" key="9">
    <source>
        <dbReference type="ARBA" id="ARBA00023065"/>
    </source>
</evidence>
<evidence type="ECO:0000256" key="7">
    <source>
        <dbReference type="ARBA" id="ARBA00022989"/>
    </source>
</evidence>
<feature type="domain" description="Ion transport" evidence="15">
    <location>
        <begin position="55"/>
        <end position="178"/>
    </location>
</feature>
<dbReference type="OrthoDB" id="427456at2759"/>
<dbReference type="AlphaFoldDB" id="A0A409VAZ0"/>
<dbReference type="InterPro" id="IPR027359">
    <property type="entry name" value="Volt_channel_dom_sf"/>
</dbReference>
<feature type="transmembrane region" description="Helical" evidence="14">
    <location>
        <begin position="61"/>
        <end position="81"/>
    </location>
</feature>
<reference evidence="16 17" key="1">
    <citation type="journal article" date="2018" name="Evol. Lett.">
        <title>Horizontal gene cluster transfer increased hallucinogenic mushroom diversity.</title>
        <authorList>
            <person name="Reynolds H.T."/>
            <person name="Vijayakumar V."/>
            <person name="Gluck-Thaler E."/>
            <person name="Korotkin H.B."/>
            <person name="Matheny P.B."/>
            <person name="Slot J.C."/>
        </authorList>
    </citation>
    <scope>NUCLEOTIDE SEQUENCE [LARGE SCALE GENOMIC DNA]</scope>
    <source>
        <strain evidence="16 17">2629</strain>
    </source>
</reference>
<dbReference type="GO" id="GO:0030171">
    <property type="term" value="F:voltage-gated proton channel activity"/>
    <property type="evidence" value="ECO:0007669"/>
    <property type="project" value="InterPro"/>
</dbReference>
<name>A0A409VAZ0_9AGAR</name>
<evidence type="ECO:0000256" key="14">
    <source>
        <dbReference type="SAM" id="Phobius"/>
    </source>
</evidence>
<evidence type="ECO:0000256" key="1">
    <source>
        <dbReference type="ARBA" id="ARBA00004651"/>
    </source>
</evidence>
<evidence type="ECO:0000256" key="3">
    <source>
        <dbReference type="ARBA" id="ARBA00022448"/>
    </source>
</evidence>
<dbReference type="InterPro" id="IPR031846">
    <property type="entry name" value="Hvcn1"/>
</dbReference>
<dbReference type="STRING" id="181874.A0A409VAZ0"/>
<dbReference type="PANTHER" id="PTHR46480">
    <property type="entry name" value="F20B24.22"/>
    <property type="match status" value="1"/>
</dbReference>
<dbReference type="Proteomes" id="UP000284842">
    <property type="component" value="Unassembled WGS sequence"/>
</dbReference>
<keyword evidence="9" id="KW-0406">Ion transport</keyword>